<reference evidence="2 3" key="1">
    <citation type="journal article" date="2018" name="Sci. Rep.">
        <title>Comparative analysis of the Pocillopora damicornis genome highlights role of immune system in coral evolution.</title>
        <authorList>
            <person name="Cunning R."/>
            <person name="Bay R.A."/>
            <person name="Gillette P."/>
            <person name="Baker A.C."/>
            <person name="Traylor-Knowles N."/>
        </authorList>
    </citation>
    <scope>NUCLEOTIDE SEQUENCE [LARGE SCALE GENOMIC DNA]</scope>
    <source>
        <strain evidence="2">RSMAS</strain>
        <tissue evidence="2">Whole animal</tissue>
    </source>
</reference>
<name>A0A3M6UGN2_POCDA</name>
<dbReference type="EMBL" id="RCHS01001584">
    <property type="protein sequence ID" value="RMX52729.1"/>
    <property type="molecule type" value="Genomic_DNA"/>
</dbReference>
<feature type="region of interest" description="Disordered" evidence="1">
    <location>
        <begin position="130"/>
        <end position="155"/>
    </location>
</feature>
<feature type="compositionally biased region" description="Basic and acidic residues" evidence="1">
    <location>
        <begin position="48"/>
        <end position="60"/>
    </location>
</feature>
<dbReference type="Proteomes" id="UP000275408">
    <property type="component" value="Unassembled WGS sequence"/>
</dbReference>
<gene>
    <name evidence="2" type="ORF">pdam_00022397</name>
</gene>
<evidence type="ECO:0000313" key="3">
    <source>
        <dbReference type="Proteomes" id="UP000275408"/>
    </source>
</evidence>
<comment type="caution">
    <text evidence="2">The sequence shown here is derived from an EMBL/GenBank/DDBJ whole genome shotgun (WGS) entry which is preliminary data.</text>
</comment>
<proteinExistence type="predicted"/>
<dbReference type="AlphaFoldDB" id="A0A3M6UGN2"/>
<organism evidence="2 3">
    <name type="scientific">Pocillopora damicornis</name>
    <name type="common">Cauliflower coral</name>
    <name type="synonym">Millepora damicornis</name>
    <dbReference type="NCBI Taxonomy" id="46731"/>
    <lineage>
        <taxon>Eukaryota</taxon>
        <taxon>Metazoa</taxon>
        <taxon>Cnidaria</taxon>
        <taxon>Anthozoa</taxon>
        <taxon>Hexacorallia</taxon>
        <taxon>Scleractinia</taxon>
        <taxon>Astrocoeniina</taxon>
        <taxon>Pocilloporidae</taxon>
        <taxon>Pocillopora</taxon>
    </lineage>
</organism>
<feature type="region of interest" description="Disordered" evidence="1">
    <location>
        <begin position="1"/>
        <end position="27"/>
    </location>
</feature>
<accession>A0A3M6UGN2</accession>
<evidence type="ECO:0000313" key="2">
    <source>
        <dbReference type="EMBL" id="RMX52729.1"/>
    </source>
</evidence>
<protein>
    <submittedName>
        <fullName evidence="2">Uncharacterized protein</fullName>
    </submittedName>
</protein>
<feature type="compositionally biased region" description="Basic and acidic residues" evidence="1">
    <location>
        <begin position="15"/>
        <end position="27"/>
    </location>
</feature>
<evidence type="ECO:0000256" key="1">
    <source>
        <dbReference type="SAM" id="MobiDB-lite"/>
    </source>
</evidence>
<feature type="region of interest" description="Disordered" evidence="1">
    <location>
        <begin position="43"/>
        <end position="93"/>
    </location>
</feature>
<keyword evidence="3" id="KW-1185">Reference proteome</keyword>
<feature type="compositionally biased region" description="Basic and acidic residues" evidence="1">
    <location>
        <begin position="70"/>
        <end position="82"/>
    </location>
</feature>
<sequence>MMASKSWRMANASNSREEQNLQKEKQRLMKQYEAETCQLKAAQNRFENQYRKKSTTEKKTSLVLPPLQEKNSHPLKGQDGRKGSCGNSVSLPSLPRLADSFSVIAAVPRPRSVSVSSEADSHSASLIVSDSHEGIASTQHHRRSKSYAGLPNVIK</sequence>